<dbReference type="Proteomes" id="UP000298225">
    <property type="component" value="Unassembled WGS sequence"/>
</dbReference>
<sequence length="74" mass="8222">MESLSESILRLKIRFGFMDVPNIPGARHRAQGRMAVRDRVDLVLRIAALAQDNRSLGNAAVAGPAVHCTRLRRE</sequence>
<proteinExistence type="predicted"/>
<dbReference type="EMBL" id="SPQU01000003">
    <property type="protein sequence ID" value="TFV40567.1"/>
    <property type="molecule type" value="Genomic_DNA"/>
</dbReference>
<evidence type="ECO:0000313" key="1">
    <source>
        <dbReference type="EMBL" id="TFV40567.1"/>
    </source>
</evidence>
<organism evidence="1 2">
    <name type="scientific">Bradyrhizobium frederickii</name>
    <dbReference type="NCBI Taxonomy" id="2560054"/>
    <lineage>
        <taxon>Bacteria</taxon>
        <taxon>Pseudomonadati</taxon>
        <taxon>Pseudomonadota</taxon>
        <taxon>Alphaproteobacteria</taxon>
        <taxon>Hyphomicrobiales</taxon>
        <taxon>Nitrobacteraceae</taxon>
        <taxon>Bradyrhizobium</taxon>
    </lineage>
</organism>
<gene>
    <name evidence="1" type="ORF">E4K66_06825</name>
</gene>
<name>A0A4Y9LD06_9BRAD</name>
<comment type="caution">
    <text evidence="1">The sequence shown here is derived from an EMBL/GenBank/DDBJ whole genome shotgun (WGS) entry which is preliminary data.</text>
</comment>
<protein>
    <submittedName>
        <fullName evidence="1">Uncharacterized protein</fullName>
    </submittedName>
</protein>
<evidence type="ECO:0000313" key="2">
    <source>
        <dbReference type="Proteomes" id="UP000298225"/>
    </source>
</evidence>
<keyword evidence="2" id="KW-1185">Reference proteome</keyword>
<reference evidence="1 2" key="1">
    <citation type="submission" date="2019-03" db="EMBL/GenBank/DDBJ databases">
        <title>Bradyrhizobium strains diversity isolated from Chamaecrista fasciculata.</title>
        <authorList>
            <person name="Urquiaga M.C.O."/>
            <person name="Hungria M."/>
            <person name="Delamuta J.R.M."/>
        </authorList>
    </citation>
    <scope>NUCLEOTIDE SEQUENCE [LARGE SCALE GENOMIC DNA]</scope>
    <source>
        <strain evidence="1 2">CNPSo 3424</strain>
    </source>
</reference>
<accession>A0A4Y9LD06</accession>
<dbReference type="AlphaFoldDB" id="A0A4Y9LD06"/>